<gene>
    <name evidence="2" type="ORF">MNBD_GAMMA19-431</name>
</gene>
<sequence>MHRPAQQSTSHLLILCTCPDQATAQNIADQLVDQALAACVNILPGLTSVYQWQGKREMTQEYLLLIKTTDTAYPALEQAITELHPYELPEVIAVPIAQGLNGYLQWIEQQTATKTN</sequence>
<dbReference type="AlphaFoldDB" id="A0A3B1AYP1"/>
<dbReference type="GO" id="GO:0005507">
    <property type="term" value="F:copper ion binding"/>
    <property type="evidence" value="ECO:0007669"/>
    <property type="project" value="TreeGrafter"/>
</dbReference>
<evidence type="ECO:0000313" key="2">
    <source>
        <dbReference type="EMBL" id="VAW97936.1"/>
    </source>
</evidence>
<dbReference type="InterPro" id="IPR015867">
    <property type="entry name" value="N-reg_PII/ATP_PRibTrfase_C"/>
</dbReference>
<dbReference type="SUPFAM" id="SSF54913">
    <property type="entry name" value="GlnB-like"/>
    <property type="match status" value="1"/>
</dbReference>
<accession>A0A3B1AYP1</accession>
<dbReference type="Pfam" id="PF03091">
    <property type="entry name" value="CutA1"/>
    <property type="match status" value="1"/>
</dbReference>
<evidence type="ECO:0000256" key="1">
    <source>
        <dbReference type="ARBA" id="ARBA00010169"/>
    </source>
</evidence>
<dbReference type="PANTHER" id="PTHR23419">
    <property type="entry name" value="DIVALENT CATION TOLERANCE CUTA-RELATED"/>
    <property type="match status" value="1"/>
</dbReference>
<dbReference type="InterPro" id="IPR004323">
    <property type="entry name" value="Ion_tolerance_CutA"/>
</dbReference>
<organism evidence="2">
    <name type="scientific">hydrothermal vent metagenome</name>
    <dbReference type="NCBI Taxonomy" id="652676"/>
    <lineage>
        <taxon>unclassified sequences</taxon>
        <taxon>metagenomes</taxon>
        <taxon>ecological metagenomes</taxon>
    </lineage>
</organism>
<protein>
    <submittedName>
        <fullName evidence="2">Periplasmic divalent cation tolerance protein CutA</fullName>
    </submittedName>
</protein>
<dbReference type="PANTHER" id="PTHR23419:SF8">
    <property type="entry name" value="FI09726P"/>
    <property type="match status" value="1"/>
</dbReference>
<reference evidence="2" key="1">
    <citation type="submission" date="2018-06" db="EMBL/GenBank/DDBJ databases">
        <authorList>
            <person name="Zhirakovskaya E."/>
        </authorList>
    </citation>
    <scope>NUCLEOTIDE SEQUENCE</scope>
</reference>
<name>A0A3B1AYP1_9ZZZZ</name>
<dbReference type="GO" id="GO:0010038">
    <property type="term" value="P:response to metal ion"/>
    <property type="evidence" value="ECO:0007669"/>
    <property type="project" value="InterPro"/>
</dbReference>
<dbReference type="Gene3D" id="3.30.70.120">
    <property type="match status" value="1"/>
</dbReference>
<dbReference type="InterPro" id="IPR011322">
    <property type="entry name" value="N-reg_PII-like_a/b"/>
</dbReference>
<proteinExistence type="inferred from homology"/>
<dbReference type="EMBL" id="UOFV01000127">
    <property type="protein sequence ID" value="VAW97936.1"/>
    <property type="molecule type" value="Genomic_DNA"/>
</dbReference>
<comment type="similarity">
    <text evidence="1">Belongs to the CutA family.</text>
</comment>